<proteinExistence type="predicted"/>
<dbReference type="GO" id="GO:0005829">
    <property type="term" value="C:cytosol"/>
    <property type="evidence" value="ECO:0007669"/>
    <property type="project" value="TreeGrafter"/>
</dbReference>
<organism evidence="2">
    <name type="scientific">marine metagenome</name>
    <dbReference type="NCBI Taxonomy" id="408172"/>
    <lineage>
        <taxon>unclassified sequences</taxon>
        <taxon>metagenomes</taxon>
        <taxon>ecological metagenomes</taxon>
    </lineage>
</organism>
<reference evidence="2" key="1">
    <citation type="submission" date="2018-05" db="EMBL/GenBank/DDBJ databases">
        <authorList>
            <person name="Lanie J.A."/>
            <person name="Ng W.-L."/>
            <person name="Kazmierczak K.M."/>
            <person name="Andrzejewski T.M."/>
            <person name="Davidsen T.M."/>
            <person name="Wayne K.J."/>
            <person name="Tettelin H."/>
            <person name="Glass J.I."/>
            <person name="Rusch D."/>
            <person name="Podicherti R."/>
            <person name="Tsui H.-C.T."/>
            <person name="Winkler M.E."/>
        </authorList>
    </citation>
    <scope>NUCLEOTIDE SEQUENCE</scope>
</reference>
<protein>
    <recommendedName>
        <fullName evidence="1">SIS domain-containing protein</fullName>
    </recommendedName>
</protein>
<dbReference type="GO" id="GO:0006002">
    <property type="term" value="P:fructose 6-phosphate metabolic process"/>
    <property type="evidence" value="ECO:0007669"/>
    <property type="project" value="TreeGrafter"/>
</dbReference>
<dbReference type="GO" id="GO:0097367">
    <property type="term" value="F:carbohydrate derivative binding"/>
    <property type="evidence" value="ECO:0007669"/>
    <property type="project" value="InterPro"/>
</dbReference>
<dbReference type="GO" id="GO:0004360">
    <property type="term" value="F:glutamine-fructose-6-phosphate transaminase (isomerizing) activity"/>
    <property type="evidence" value="ECO:0007669"/>
    <property type="project" value="TreeGrafter"/>
</dbReference>
<evidence type="ECO:0000313" key="2">
    <source>
        <dbReference type="EMBL" id="SVD87343.1"/>
    </source>
</evidence>
<feature type="domain" description="SIS" evidence="1">
    <location>
        <begin position="1"/>
        <end position="79"/>
    </location>
</feature>
<dbReference type="InterPro" id="IPR046348">
    <property type="entry name" value="SIS_dom_sf"/>
</dbReference>
<feature type="non-terminal residue" evidence="2">
    <location>
        <position position="261"/>
    </location>
</feature>
<dbReference type="FunFam" id="3.40.50.10490:FF:000002">
    <property type="entry name" value="Glutamine--fructose-6-phosphate aminotransferase [isomerizing]"/>
    <property type="match status" value="1"/>
</dbReference>
<dbReference type="GO" id="GO:0046349">
    <property type="term" value="P:amino sugar biosynthetic process"/>
    <property type="evidence" value="ECO:0007669"/>
    <property type="project" value="UniProtKB-ARBA"/>
</dbReference>
<gene>
    <name evidence="2" type="ORF">METZ01_LOCUS440197</name>
</gene>
<dbReference type="PANTHER" id="PTHR10937:SF0">
    <property type="entry name" value="GLUTAMINE--FRUCTOSE-6-PHOSPHATE TRANSAMINASE (ISOMERIZING)"/>
    <property type="match status" value="1"/>
</dbReference>
<feature type="non-terminal residue" evidence="2">
    <location>
        <position position="1"/>
    </location>
</feature>
<dbReference type="PROSITE" id="PS51464">
    <property type="entry name" value="SIS"/>
    <property type="match status" value="2"/>
</dbReference>
<dbReference type="AlphaFoldDB" id="A0A382YVY3"/>
<dbReference type="InterPro" id="IPR035490">
    <property type="entry name" value="GlmS/FrlB_SIS"/>
</dbReference>
<accession>A0A382YVY3</accession>
<dbReference type="InterPro" id="IPR001347">
    <property type="entry name" value="SIS_dom"/>
</dbReference>
<dbReference type="CDD" id="cd05009">
    <property type="entry name" value="SIS_GlmS_GlmD_2"/>
    <property type="match status" value="1"/>
</dbReference>
<name>A0A382YVY3_9ZZZZ</name>
<dbReference type="EMBL" id="UINC01178923">
    <property type="protein sequence ID" value="SVD87343.1"/>
    <property type="molecule type" value="Genomic_DNA"/>
</dbReference>
<evidence type="ECO:0000259" key="1">
    <source>
        <dbReference type="PROSITE" id="PS51464"/>
    </source>
</evidence>
<dbReference type="PANTHER" id="PTHR10937">
    <property type="entry name" value="GLUCOSAMINE--FRUCTOSE-6-PHOSPHATE AMINOTRANSFERASE, ISOMERIZING"/>
    <property type="match status" value="1"/>
</dbReference>
<feature type="domain" description="SIS" evidence="1">
    <location>
        <begin position="109"/>
        <end position="252"/>
    </location>
</feature>
<dbReference type="GO" id="GO:0006047">
    <property type="term" value="P:UDP-N-acetylglucosamine metabolic process"/>
    <property type="evidence" value="ECO:0007669"/>
    <property type="project" value="TreeGrafter"/>
</dbReference>
<dbReference type="Gene3D" id="3.40.50.10490">
    <property type="entry name" value="Glucose-6-phosphate isomerase like protein, domain 1"/>
    <property type="match status" value="2"/>
</dbReference>
<sequence length="261" mass="28767">LLAALNMEIKRRQSSGKESHKPNLIAITNRLDSSISRLVPNIIDISAGIEIGVAATKTFFGQLLSFYGLTITFAQIRESKTREEIDKMIANLINLPPILEELIISHNKISEELAHNFPNMKDVIFLGRGINYPIALEGALKLKEISYIHAAGYPAGEMKHGPIALLEKKVPVISIATPGNVFEKVISNAQEAKARDSYLVGIAPECEGTEIFDYLIPLPLIDEWISPLLTVVPMQLLSYHIAAHRGLDVDQPRNLAKSVTV</sequence>
<dbReference type="GO" id="GO:0006487">
    <property type="term" value="P:protein N-linked glycosylation"/>
    <property type="evidence" value="ECO:0007669"/>
    <property type="project" value="TreeGrafter"/>
</dbReference>
<dbReference type="SUPFAM" id="SSF53697">
    <property type="entry name" value="SIS domain"/>
    <property type="match status" value="1"/>
</dbReference>
<dbReference type="Pfam" id="PF01380">
    <property type="entry name" value="SIS"/>
    <property type="match status" value="1"/>
</dbReference>